<dbReference type="Proteomes" id="UP000326396">
    <property type="component" value="Linkage Group LG16"/>
</dbReference>
<dbReference type="EMBL" id="SZYD01000008">
    <property type="protein sequence ID" value="KAD5508890.1"/>
    <property type="molecule type" value="Genomic_DNA"/>
</dbReference>
<name>A0A5N6P0X6_9ASTR</name>
<accession>A0A5N6P0X6</accession>
<keyword evidence="2" id="KW-1185">Reference proteome</keyword>
<organism evidence="1 2">
    <name type="scientific">Mikania micrantha</name>
    <name type="common">bitter vine</name>
    <dbReference type="NCBI Taxonomy" id="192012"/>
    <lineage>
        <taxon>Eukaryota</taxon>
        <taxon>Viridiplantae</taxon>
        <taxon>Streptophyta</taxon>
        <taxon>Embryophyta</taxon>
        <taxon>Tracheophyta</taxon>
        <taxon>Spermatophyta</taxon>
        <taxon>Magnoliopsida</taxon>
        <taxon>eudicotyledons</taxon>
        <taxon>Gunneridae</taxon>
        <taxon>Pentapetalae</taxon>
        <taxon>asterids</taxon>
        <taxon>campanulids</taxon>
        <taxon>Asterales</taxon>
        <taxon>Asteraceae</taxon>
        <taxon>Asteroideae</taxon>
        <taxon>Heliantheae alliance</taxon>
        <taxon>Eupatorieae</taxon>
        <taxon>Mikania</taxon>
    </lineage>
</organism>
<protein>
    <submittedName>
        <fullName evidence="1">Uncharacterized protein</fullName>
    </submittedName>
</protein>
<evidence type="ECO:0000313" key="1">
    <source>
        <dbReference type="EMBL" id="KAD5508890.1"/>
    </source>
</evidence>
<evidence type="ECO:0000313" key="2">
    <source>
        <dbReference type="Proteomes" id="UP000326396"/>
    </source>
</evidence>
<dbReference type="OrthoDB" id="1736962at2759"/>
<sequence length="206" mass="23172">MDGVPHKLVYFLLDKFDDKLMHIDVGERKIEVNCDAIHQLSGIPNEGTYLQTIPKLDKMTSLGKKWKDRIPVLSLLPKAFHLVKFGYSLYVDLSLRWESPIVDELHHNSLLSFSPQDARSVDDSTSIHHNKVGPKEVFVEKKVLNLIAFGFCLASVIRIFAVNDGDTLEANLAKENVVKRDLEAASDKDEGIQGDADRNDDIDAFV</sequence>
<dbReference type="AlphaFoldDB" id="A0A5N6P0X6"/>
<gene>
    <name evidence="1" type="ORF">E3N88_16593</name>
</gene>
<comment type="caution">
    <text evidence="1">The sequence shown here is derived from an EMBL/GenBank/DDBJ whole genome shotgun (WGS) entry which is preliminary data.</text>
</comment>
<reference evidence="1 2" key="1">
    <citation type="submission" date="2019-05" db="EMBL/GenBank/DDBJ databases">
        <title>Mikania micrantha, genome provides insights into the molecular mechanism of rapid growth.</title>
        <authorList>
            <person name="Liu B."/>
        </authorList>
    </citation>
    <scope>NUCLEOTIDE SEQUENCE [LARGE SCALE GENOMIC DNA]</scope>
    <source>
        <strain evidence="1">NLD-2019</strain>
        <tissue evidence="1">Leaf</tissue>
    </source>
</reference>
<proteinExistence type="predicted"/>